<keyword evidence="3" id="KW-1185">Reference proteome</keyword>
<feature type="region of interest" description="Disordered" evidence="1">
    <location>
        <begin position="33"/>
        <end position="55"/>
    </location>
</feature>
<dbReference type="AlphaFoldDB" id="A0A9D3YRM3"/>
<evidence type="ECO:0000256" key="1">
    <source>
        <dbReference type="SAM" id="MobiDB-lite"/>
    </source>
</evidence>
<gene>
    <name evidence="2" type="ORF">DPMN_078333</name>
</gene>
<dbReference type="EMBL" id="JAIWYP010000015">
    <property type="protein sequence ID" value="KAH3703301.1"/>
    <property type="molecule type" value="Genomic_DNA"/>
</dbReference>
<reference evidence="2" key="1">
    <citation type="journal article" date="2019" name="bioRxiv">
        <title>The Genome of the Zebra Mussel, Dreissena polymorpha: A Resource for Invasive Species Research.</title>
        <authorList>
            <person name="McCartney M.A."/>
            <person name="Auch B."/>
            <person name="Kono T."/>
            <person name="Mallez S."/>
            <person name="Zhang Y."/>
            <person name="Obille A."/>
            <person name="Becker A."/>
            <person name="Abrahante J.E."/>
            <person name="Garbe J."/>
            <person name="Badalamenti J.P."/>
            <person name="Herman A."/>
            <person name="Mangelson H."/>
            <person name="Liachko I."/>
            <person name="Sullivan S."/>
            <person name="Sone E.D."/>
            <person name="Koren S."/>
            <person name="Silverstein K.A.T."/>
            <person name="Beckman K.B."/>
            <person name="Gohl D.M."/>
        </authorList>
    </citation>
    <scope>NUCLEOTIDE SEQUENCE</scope>
    <source>
        <strain evidence="2">Duluth1</strain>
        <tissue evidence="2">Whole animal</tissue>
    </source>
</reference>
<reference evidence="2" key="2">
    <citation type="submission" date="2020-11" db="EMBL/GenBank/DDBJ databases">
        <authorList>
            <person name="McCartney M.A."/>
            <person name="Auch B."/>
            <person name="Kono T."/>
            <person name="Mallez S."/>
            <person name="Becker A."/>
            <person name="Gohl D.M."/>
            <person name="Silverstein K.A.T."/>
            <person name="Koren S."/>
            <person name="Bechman K.B."/>
            <person name="Herman A."/>
            <person name="Abrahante J.E."/>
            <person name="Garbe J."/>
        </authorList>
    </citation>
    <scope>NUCLEOTIDE SEQUENCE</scope>
    <source>
        <strain evidence="2">Duluth1</strain>
        <tissue evidence="2">Whole animal</tissue>
    </source>
</reference>
<evidence type="ECO:0000313" key="3">
    <source>
        <dbReference type="Proteomes" id="UP000828390"/>
    </source>
</evidence>
<sequence length="110" mass="12495">MLTSEREVEILKHAMERRCYTCGSRLYERRQCADNRRGPRDKERTTSGKPSVFDANITLRERPSLKPLNVTVAIVFDLHVSPSAQADCCCPSSKQIKKLGMVVKRRAMIG</sequence>
<accession>A0A9D3YRM3</accession>
<proteinExistence type="predicted"/>
<protein>
    <submittedName>
        <fullName evidence="2">Uncharacterized protein</fullName>
    </submittedName>
</protein>
<comment type="caution">
    <text evidence="2">The sequence shown here is derived from an EMBL/GenBank/DDBJ whole genome shotgun (WGS) entry which is preliminary data.</text>
</comment>
<organism evidence="2 3">
    <name type="scientific">Dreissena polymorpha</name>
    <name type="common">Zebra mussel</name>
    <name type="synonym">Mytilus polymorpha</name>
    <dbReference type="NCBI Taxonomy" id="45954"/>
    <lineage>
        <taxon>Eukaryota</taxon>
        <taxon>Metazoa</taxon>
        <taxon>Spiralia</taxon>
        <taxon>Lophotrochozoa</taxon>
        <taxon>Mollusca</taxon>
        <taxon>Bivalvia</taxon>
        <taxon>Autobranchia</taxon>
        <taxon>Heteroconchia</taxon>
        <taxon>Euheterodonta</taxon>
        <taxon>Imparidentia</taxon>
        <taxon>Neoheterodontei</taxon>
        <taxon>Myida</taxon>
        <taxon>Dreissenoidea</taxon>
        <taxon>Dreissenidae</taxon>
        <taxon>Dreissena</taxon>
    </lineage>
</organism>
<name>A0A9D3YRM3_DREPO</name>
<feature type="compositionally biased region" description="Basic and acidic residues" evidence="1">
    <location>
        <begin position="33"/>
        <end position="46"/>
    </location>
</feature>
<dbReference type="Proteomes" id="UP000828390">
    <property type="component" value="Unassembled WGS sequence"/>
</dbReference>
<evidence type="ECO:0000313" key="2">
    <source>
        <dbReference type="EMBL" id="KAH3703301.1"/>
    </source>
</evidence>